<dbReference type="EMBL" id="CACVKT020006564">
    <property type="protein sequence ID" value="CAC5402638.1"/>
    <property type="molecule type" value="Genomic_DNA"/>
</dbReference>
<dbReference type="OrthoDB" id="6047381at2759"/>
<evidence type="ECO:0000313" key="4">
    <source>
        <dbReference type="Proteomes" id="UP000507470"/>
    </source>
</evidence>
<keyword evidence="4" id="KW-1185">Reference proteome</keyword>
<organism evidence="3 4">
    <name type="scientific">Mytilus coruscus</name>
    <name type="common">Sea mussel</name>
    <dbReference type="NCBI Taxonomy" id="42192"/>
    <lineage>
        <taxon>Eukaryota</taxon>
        <taxon>Metazoa</taxon>
        <taxon>Spiralia</taxon>
        <taxon>Lophotrochozoa</taxon>
        <taxon>Mollusca</taxon>
        <taxon>Bivalvia</taxon>
        <taxon>Autobranchia</taxon>
        <taxon>Pteriomorphia</taxon>
        <taxon>Mytilida</taxon>
        <taxon>Mytiloidea</taxon>
        <taxon>Mytilidae</taxon>
        <taxon>Mytilinae</taxon>
        <taxon>Mytilus</taxon>
    </lineage>
</organism>
<dbReference type="Proteomes" id="UP000507470">
    <property type="component" value="Unassembled WGS sequence"/>
</dbReference>
<feature type="domain" description="Mitochondria-eating protein C-terminal" evidence="2">
    <location>
        <begin position="220"/>
        <end position="394"/>
    </location>
</feature>
<proteinExistence type="predicted"/>
<accession>A0A6J8D1Q1</accession>
<dbReference type="Pfam" id="PF16026">
    <property type="entry name" value="MIEAP"/>
    <property type="match status" value="1"/>
</dbReference>
<dbReference type="AlphaFoldDB" id="A0A6J8D1Q1"/>
<sequence length="715" mass="83640">MLQEAMRGRWTSMDMRIDDAVDQFNEIKRMAFDERILHDSKPQYLYSTSKSKSANHQISPRPLSKRPAYIDGFTLKNKPSDNDVINAEGTGSVFNMKTRINRNPDDPLNREFTLDVIRPGTKIPPPTGQDLVNRNTLIKEEYKDMKSRYSELRIPATVPEISTRSYIPSQVLTNNPTKIADLFTKLFDVEWADAFEQVCRNRIGVPEVKIIVDLADILKASKLYDIIRIEPVKSFQYTREEARNLIDSMALRVHDTMAVPPGHTPYTVRLKERHHDYTLKRHAREIVKETADLSLNIIIKDFEDRYNPPSFRHHVIQQFDIDEYQKLDKVTRYLQKCVEVTWFMNVQDPPMGLLWPNTNENEISLNCFRHFTKFGNKLEHEVWPALLIHDQGPVIAFQDIQKLDNFLTKCNLLFEDPYVEEHPSHNDAIVARRSISYVEEFFRQRGFINVQSKWLREVANVAEGEDWSRVSRYIKDANNEFMGFNRVYSDIMRQVEKEASYSKLTNQQNEKQEKSQLDTRLSKIDEAPSRLTDDTRFMSPQMVQYVKTTNNDRNNYIRSQSGANETQTRQQETPDVYASHSHRNDHYAGNQQGVMDEELRSQLRLALDKLEDANTEENTLKDPEVIVTERLEQQEEFKRRGEQASKALHDNNPNITDLSDINRPSKIAERFSNLYDDLWTDACEELTKFYRQEHHAEKRCILDLATVLKVNIVLL</sequence>
<feature type="region of interest" description="Disordered" evidence="1">
    <location>
        <begin position="553"/>
        <end position="573"/>
    </location>
</feature>
<evidence type="ECO:0000313" key="3">
    <source>
        <dbReference type="EMBL" id="CAC5402638.1"/>
    </source>
</evidence>
<gene>
    <name evidence="3" type="ORF">MCOR_36571</name>
</gene>
<name>A0A6J8D1Q1_MYTCO</name>
<reference evidence="3 4" key="1">
    <citation type="submission" date="2020-06" db="EMBL/GenBank/DDBJ databases">
        <authorList>
            <person name="Li R."/>
            <person name="Bekaert M."/>
        </authorList>
    </citation>
    <scope>NUCLEOTIDE SEQUENCE [LARGE SCALE GENOMIC DNA]</scope>
    <source>
        <strain evidence="4">wild</strain>
    </source>
</reference>
<evidence type="ECO:0000256" key="1">
    <source>
        <dbReference type="SAM" id="MobiDB-lite"/>
    </source>
</evidence>
<evidence type="ECO:0000259" key="2">
    <source>
        <dbReference type="Pfam" id="PF16026"/>
    </source>
</evidence>
<dbReference type="InterPro" id="IPR031981">
    <property type="entry name" value="MIEAP_C"/>
</dbReference>
<protein>
    <recommendedName>
        <fullName evidence="2">Mitochondria-eating protein C-terminal domain-containing protein</fullName>
    </recommendedName>
</protein>